<protein>
    <submittedName>
        <fullName evidence="1">Uncharacterized protein</fullName>
    </submittedName>
</protein>
<sequence>MSNNSITLDHTNQLLFVQPEGYEVENVQAVVQAHAGAAHTVNLLPGEHVAALGSGTGTLQSVHMTHAGAPSTFSGGPNYLNAPANAQISITVSTDGNRCTLTYRVRTTNFHVTWRRREALDFKIEPPPPLLELDDLAFDSARRTTVDDLNVFGRVDDWLRAAEQLSGEGGVHYSDQWSFYMFWINDIRYADRRHQGNEITTGDSTKTVNERETRTVIQEGPKLIASTSTSTPPVAESTTYVNDSDEDQSYTITYTDTSGSDSQLSVTKHASIDVGANIAIGGFGINASGNVSQDQTSSLTKNDSKSTSKENTVVIKAHKQLTVTTTVTTNTTVDTYETTIQLRGRLHQPTINVPAASGGFADIGQWYNIADLPNIGASTTQKAEFQLTTVTHQTQVAYHESDVPKPKKKPVPPKQPMYLPAFQGSQLNEAVYG</sequence>
<dbReference type="Proteomes" id="UP001172386">
    <property type="component" value="Unassembled WGS sequence"/>
</dbReference>
<organism evidence="1 2">
    <name type="scientific">Neophaeococcomyces mojaviensis</name>
    <dbReference type="NCBI Taxonomy" id="3383035"/>
    <lineage>
        <taxon>Eukaryota</taxon>
        <taxon>Fungi</taxon>
        <taxon>Dikarya</taxon>
        <taxon>Ascomycota</taxon>
        <taxon>Pezizomycotina</taxon>
        <taxon>Eurotiomycetes</taxon>
        <taxon>Chaetothyriomycetidae</taxon>
        <taxon>Chaetothyriales</taxon>
        <taxon>Chaetothyriales incertae sedis</taxon>
        <taxon>Neophaeococcomyces</taxon>
    </lineage>
</organism>
<evidence type="ECO:0000313" key="2">
    <source>
        <dbReference type="Proteomes" id="UP001172386"/>
    </source>
</evidence>
<comment type="caution">
    <text evidence="1">The sequence shown here is derived from an EMBL/GenBank/DDBJ whole genome shotgun (WGS) entry which is preliminary data.</text>
</comment>
<evidence type="ECO:0000313" key="1">
    <source>
        <dbReference type="EMBL" id="KAJ9659512.1"/>
    </source>
</evidence>
<gene>
    <name evidence="1" type="ORF">H2198_003087</name>
</gene>
<dbReference type="EMBL" id="JAPDRQ010000039">
    <property type="protein sequence ID" value="KAJ9659512.1"/>
    <property type="molecule type" value="Genomic_DNA"/>
</dbReference>
<keyword evidence="2" id="KW-1185">Reference proteome</keyword>
<proteinExistence type="predicted"/>
<name>A0ACC3ACZ8_9EURO</name>
<accession>A0ACC3ACZ8</accession>
<reference evidence="1" key="1">
    <citation type="submission" date="2022-10" db="EMBL/GenBank/DDBJ databases">
        <title>Culturing micro-colonial fungi from biological soil crusts in the Mojave desert and describing Neophaeococcomyces mojavensis, and introducing the new genera and species Taxawa tesnikishii.</title>
        <authorList>
            <person name="Kurbessoian T."/>
            <person name="Stajich J.E."/>
        </authorList>
    </citation>
    <scope>NUCLEOTIDE SEQUENCE</scope>
    <source>
        <strain evidence="1">JES_112</strain>
    </source>
</reference>